<comment type="caution">
    <text evidence="2">The sequence shown here is derived from an EMBL/GenBank/DDBJ whole genome shotgun (WGS) entry which is preliminary data.</text>
</comment>
<reference evidence="2" key="1">
    <citation type="submission" date="2023-08" db="EMBL/GenBank/DDBJ databases">
        <authorList>
            <person name="Audoor S."/>
            <person name="Bilcke G."/>
        </authorList>
    </citation>
    <scope>NUCLEOTIDE SEQUENCE</scope>
</reference>
<organism evidence="2 3">
    <name type="scientific">Cylindrotheca closterium</name>
    <dbReference type="NCBI Taxonomy" id="2856"/>
    <lineage>
        <taxon>Eukaryota</taxon>
        <taxon>Sar</taxon>
        <taxon>Stramenopiles</taxon>
        <taxon>Ochrophyta</taxon>
        <taxon>Bacillariophyta</taxon>
        <taxon>Bacillariophyceae</taxon>
        <taxon>Bacillariophycidae</taxon>
        <taxon>Bacillariales</taxon>
        <taxon>Bacillariaceae</taxon>
        <taxon>Cylindrotheca</taxon>
    </lineage>
</organism>
<feature type="compositionally biased region" description="Pro residues" evidence="1">
    <location>
        <begin position="308"/>
        <end position="320"/>
    </location>
</feature>
<evidence type="ECO:0000313" key="2">
    <source>
        <dbReference type="EMBL" id="CAJ1935604.1"/>
    </source>
</evidence>
<accession>A0AAD2CKM3</accession>
<sequence>MEEVENPLKYDRIFQNIDSSQWNLQTLAYLCTIHRARGRRNNKKEVVFGNELFLAWENKPDFHWPWCEGYSENFVDPPATESWEAAAKKLLQICDGDWNLVEQRIPAALDQDIKDEFIGNDQELVVYVRGLILDLAVQDPLVIFPLDEQLEDTTFFNRYWDFTLEVEPRLLLELRPLAKVWAIAVELLGHPWTDPETTTVVTELSERRSAAKGRKLRDSIAPDKEDAVMVDTTGPLVISPTNKPANGEFAYWSDNDGSESGEPAPDFSAPSNSDHPPTEVVVGNSPAPAQRANDPSVTVLVDSHLSEPSPPKPSQLPAPPSVKKQLTYVAASQKNAAICTKYLSEEMKARELTQMNLTGLPRTYAQFLCATINYEWDGDTSEGGSMEKCFTEEMVAVLSMAMDNAEGDLVILPVSELRVQDKKLWLTSKEKVEELTYKKLKPYVDWSWNNGARFGYNSKNPGPKTLRTRIRVAHNSSLDDMSRLLGQCFEITGTHAGVFRSPLQVSDPVRIGWLLNYPMGIGRAALERELMRYFNFKIAIALEPAWPQNPGTAGQKWMPSKGPKAWHIW</sequence>
<evidence type="ECO:0000256" key="1">
    <source>
        <dbReference type="SAM" id="MobiDB-lite"/>
    </source>
</evidence>
<proteinExistence type="predicted"/>
<dbReference type="EMBL" id="CAKOGP040000491">
    <property type="protein sequence ID" value="CAJ1935604.1"/>
    <property type="molecule type" value="Genomic_DNA"/>
</dbReference>
<keyword evidence="3" id="KW-1185">Reference proteome</keyword>
<evidence type="ECO:0000313" key="3">
    <source>
        <dbReference type="Proteomes" id="UP001295423"/>
    </source>
</evidence>
<dbReference type="AlphaFoldDB" id="A0AAD2CKM3"/>
<protein>
    <submittedName>
        <fullName evidence="2">Uncharacterized protein</fullName>
    </submittedName>
</protein>
<gene>
    <name evidence="2" type="ORF">CYCCA115_LOCUS4827</name>
</gene>
<feature type="region of interest" description="Disordered" evidence="1">
    <location>
        <begin position="238"/>
        <end position="321"/>
    </location>
</feature>
<name>A0AAD2CKM3_9STRA</name>
<dbReference type="Proteomes" id="UP001295423">
    <property type="component" value="Unassembled WGS sequence"/>
</dbReference>